<dbReference type="InterPro" id="IPR036388">
    <property type="entry name" value="WH-like_DNA-bd_sf"/>
</dbReference>
<dbReference type="FunFam" id="1.10.10.10:FF:000001">
    <property type="entry name" value="LysR family transcriptional regulator"/>
    <property type="match status" value="1"/>
</dbReference>
<sequence>MSALPPLMWLQAFEAAARTLSFTAAGHELGVTQAAISQRIRLLEDRLGQKLFVRHPRSLSLTPAGHAWLPSINDAFTRLQEGTSEVFGQTGGQSVTLRATPIIQQTWLAPRLVAFHLQAPHIAVRTVSAIWPDDFGPEGADIEIRYGRGDWPGVEVCSLGEEQLLPVCHPALASRLGQPADLAGHTLLHAVGFSSGWAAWLAFAGVPEVEQRCHTLTCDNQVMSLALAAQGGGIALTHRRLLSGHERLVAPFDLFLPSDECFWLVRPSRRPVSDEAERLWQWLCESREDKGDDDENVDAG</sequence>
<dbReference type="Gene3D" id="1.10.10.10">
    <property type="entry name" value="Winged helix-like DNA-binding domain superfamily/Winged helix DNA-binding domain"/>
    <property type="match status" value="1"/>
</dbReference>
<dbReference type="InterPro" id="IPR058163">
    <property type="entry name" value="LysR-type_TF_proteobact-type"/>
</dbReference>
<dbReference type="PROSITE" id="PS50931">
    <property type="entry name" value="HTH_LYSR"/>
    <property type="match status" value="1"/>
</dbReference>
<evidence type="ECO:0000313" key="7">
    <source>
        <dbReference type="Proteomes" id="UP000586119"/>
    </source>
</evidence>
<dbReference type="Pfam" id="PF00126">
    <property type="entry name" value="HTH_1"/>
    <property type="match status" value="1"/>
</dbReference>
<dbReference type="PANTHER" id="PTHR30537">
    <property type="entry name" value="HTH-TYPE TRANSCRIPTIONAL REGULATOR"/>
    <property type="match status" value="1"/>
</dbReference>
<evidence type="ECO:0000256" key="1">
    <source>
        <dbReference type="ARBA" id="ARBA00009437"/>
    </source>
</evidence>
<evidence type="ECO:0000256" key="4">
    <source>
        <dbReference type="ARBA" id="ARBA00023163"/>
    </source>
</evidence>
<dbReference type="RefSeq" id="WP_179928869.1">
    <property type="nucleotide sequence ID" value="NZ_JACCDF010000001.1"/>
</dbReference>
<reference evidence="6 7" key="1">
    <citation type="journal article" date="2015" name="Int. J. Syst. Evol. Microbiol.">
        <title>Halomonas salicampi sp. nov., a halotolerant and alkalitolerant bacterium isolated from a saltern soil.</title>
        <authorList>
            <person name="Lee J.C."/>
            <person name="Kim Y.S."/>
            <person name="Yun B.S."/>
            <person name="Whang K.S."/>
        </authorList>
    </citation>
    <scope>NUCLEOTIDE SEQUENCE [LARGE SCALE GENOMIC DNA]</scope>
    <source>
        <strain evidence="6 7">BH103</strain>
    </source>
</reference>
<dbReference type="GO" id="GO:0006351">
    <property type="term" value="P:DNA-templated transcription"/>
    <property type="evidence" value="ECO:0007669"/>
    <property type="project" value="TreeGrafter"/>
</dbReference>
<evidence type="ECO:0000313" key="6">
    <source>
        <dbReference type="EMBL" id="NYS59546.1"/>
    </source>
</evidence>
<dbReference type="InterPro" id="IPR036390">
    <property type="entry name" value="WH_DNA-bd_sf"/>
</dbReference>
<comment type="similarity">
    <text evidence="1">Belongs to the LysR transcriptional regulatory family.</text>
</comment>
<accession>A0A7Z0LIE7</accession>
<dbReference type="Pfam" id="PF03466">
    <property type="entry name" value="LysR_substrate"/>
    <property type="match status" value="1"/>
</dbReference>
<dbReference type="PRINTS" id="PR00039">
    <property type="entry name" value="HTHLYSR"/>
</dbReference>
<dbReference type="GO" id="GO:0003700">
    <property type="term" value="F:DNA-binding transcription factor activity"/>
    <property type="evidence" value="ECO:0007669"/>
    <property type="project" value="InterPro"/>
</dbReference>
<organism evidence="6 7">
    <name type="scientific">Vreelandella salicampi</name>
    <dbReference type="NCBI Taxonomy" id="1449798"/>
    <lineage>
        <taxon>Bacteria</taxon>
        <taxon>Pseudomonadati</taxon>
        <taxon>Pseudomonadota</taxon>
        <taxon>Gammaproteobacteria</taxon>
        <taxon>Oceanospirillales</taxon>
        <taxon>Halomonadaceae</taxon>
        <taxon>Vreelandella</taxon>
    </lineage>
</organism>
<dbReference type="CDD" id="cd08432">
    <property type="entry name" value="PBP2_GcdR_TrpI_HvrB_AmpR_like"/>
    <property type="match status" value="1"/>
</dbReference>
<dbReference type="GO" id="GO:0043565">
    <property type="term" value="F:sequence-specific DNA binding"/>
    <property type="evidence" value="ECO:0007669"/>
    <property type="project" value="TreeGrafter"/>
</dbReference>
<dbReference type="SUPFAM" id="SSF46785">
    <property type="entry name" value="Winged helix' DNA-binding domain"/>
    <property type="match status" value="1"/>
</dbReference>
<keyword evidence="3" id="KW-0238">DNA-binding</keyword>
<dbReference type="AlphaFoldDB" id="A0A7Z0LIE7"/>
<dbReference type="SUPFAM" id="SSF53850">
    <property type="entry name" value="Periplasmic binding protein-like II"/>
    <property type="match status" value="1"/>
</dbReference>
<dbReference type="PANTHER" id="PTHR30537:SF74">
    <property type="entry name" value="HTH-TYPE TRANSCRIPTIONAL REGULATOR TRPI"/>
    <property type="match status" value="1"/>
</dbReference>
<proteinExistence type="inferred from homology"/>
<keyword evidence="4" id="KW-0804">Transcription</keyword>
<comment type="caution">
    <text evidence="6">The sequence shown here is derived from an EMBL/GenBank/DDBJ whole genome shotgun (WGS) entry which is preliminary data.</text>
</comment>
<gene>
    <name evidence="6" type="ORF">HZS81_02045</name>
</gene>
<dbReference type="Proteomes" id="UP000586119">
    <property type="component" value="Unassembled WGS sequence"/>
</dbReference>
<feature type="domain" description="HTH lysR-type" evidence="5">
    <location>
        <begin position="5"/>
        <end position="62"/>
    </location>
</feature>
<protein>
    <submittedName>
        <fullName evidence="6">LysR family transcriptional regulator</fullName>
    </submittedName>
</protein>
<name>A0A7Z0LIE7_9GAMM</name>
<dbReference type="EMBL" id="JACCDF010000001">
    <property type="protein sequence ID" value="NYS59546.1"/>
    <property type="molecule type" value="Genomic_DNA"/>
</dbReference>
<keyword evidence="7" id="KW-1185">Reference proteome</keyword>
<dbReference type="Gene3D" id="3.40.190.10">
    <property type="entry name" value="Periplasmic binding protein-like II"/>
    <property type="match status" value="2"/>
</dbReference>
<evidence type="ECO:0000256" key="3">
    <source>
        <dbReference type="ARBA" id="ARBA00023125"/>
    </source>
</evidence>
<keyword evidence="2" id="KW-0805">Transcription regulation</keyword>
<dbReference type="InterPro" id="IPR005119">
    <property type="entry name" value="LysR_subst-bd"/>
</dbReference>
<evidence type="ECO:0000259" key="5">
    <source>
        <dbReference type="PROSITE" id="PS50931"/>
    </source>
</evidence>
<dbReference type="InterPro" id="IPR000847">
    <property type="entry name" value="LysR_HTH_N"/>
</dbReference>
<evidence type="ECO:0000256" key="2">
    <source>
        <dbReference type="ARBA" id="ARBA00023015"/>
    </source>
</evidence>